<dbReference type="EMBL" id="CP036433">
    <property type="protein sequence ID" value="QDU97157.1"/>
    <property type="molecule type" value="Genomic_DNA"/>
</dbReference>
<evidence type="ECO:0000313" key="3">
    <source>
        <dbReference type="Proteomes" id="UP000317648"/>
    </source>
</evidence>
<dbReference type="InterPro" id="IPR022441">
    <property type="entry name" value="Para_beta_helix_rpt-2"/>
</dbReference>
<organism evidence="2 3">
    <name type="scientific">Lignipirellula cremea</name>
    <dbReference type="NCBI Taxonomy" id="2528010"/>
    <lineage>
        <taxon>Bacteria</taxon>
        <taxon>Pseudomonadati</taxon>
        <taxon>Planctomycetota</taxon>
        <taxon>Planctomycetia</taxon>
        <taxon>Pirellulales</taxon>
        <taxon>Pirellulaceae</taxon>
        <taxon>Lignipirellula</taxon>
    </lineage>
</organism>
<proteinExistence type="predicted"/>
<sequence>MTAAPAAAVAQNAPYPGAYSGPAFDPYASPEALGQQMGPQQVPFPQQMLPQNGYTQQIPPMPGGINWNSFMAPIGVTPRAGVGGLFGEDVGLGEGYGWSQAFMPLFQTPGMNLTYVDVQALKYFQQTDAFGYNAALGHRWFNVARQRVYGVYASYDYQNTGDFDFNQVSFGFESLGQLWDVRANGYLVLGDQEQLVSVENLQYQQNNLVGTANYLDAYSGFDAEIGRNLTPKYPFAALRIFAGVYGFYASNGDDLIGARGRVEATLWDRVIVGGSIQCDPEYNTTANGTISILFGGGGSGQCDCPTIASRLGDPLHKNRHVVLGDRQENFVALNPTDNQPLQFLHIDSNAAAGGTGTFEAPLNTLTDPAASTDIVLLHAGSLFTGQAITLGADGQRLLGDSAAIRHTAATQFGNVPLPRANALSASPQIDLAPGGGPASSGPGAVTIAANNVEVSGLTITRPQGDGIYGNAVTGVNINRNTISAALDDGVDLDGNVSGQIRNNTVSAGVGGSADGLELETFTDGVIDSNTAIANGGYGFRTASFTGGQFTNNTATANTTGGFLFTNASGGTISNNMATGNGADGFAVDNFTGGEFSTNTASGNGVFGFRLGNLAGGQFNNNTSSGNGSFGFRVSNASGGLFSNNTATGATIAGFDFSLIQGTAVIDANTASANTGNGFNLNNGFDTGTFSNNIANNNTGQGYINTLDPVGATPRTVTNNTGAGNAGGDTFNGP</sequence>
<dbReference type="Gene3D" id="2.40.160.160">
    <property type="entry name" value="Inverse autotransporter, beta-domain"/>
    <property type="match status" value="1"/>
</dbReference>
<accession>A0A518DZ84</accession>
<dbReference type="InterPro" id="IPR038177">
    <property type="entry name" value="IAT_beta_sf"/>
</dbReference>
<dbReference type="AlphaFoldDB" id="A0A518DZ84"/>
<dbReference type="Gene3D" id="2.160.20.10">
    <property type="entry name" value="Single-stranded right-handed beta-helix, Pectin lyase-like"/>
    <property type="match status" value="1"/>
</dbReference>
<dbReference type="SUPFAM" id="SSF51126">
    <property type="entry name" value="Pectin lyase-like"/>
    <property type="match status" value="1"/>
</dbReference>
<protein>
    <recommendedName>
        <fullName evidence="1">Right handed beta helix domain-containing protein</fullName>
    </recommendedName>
</protein>
<dbReference type="InterPro" id="IPR006626">
    <property type="entry name" value="PbH1"/>
</dbReference>
<feature type="domain" description="Right handed beta helix" evidence="1">
    <location>
        <begin position="561"/>
        <end position="702"/>
    </location>
</feature>
<dbReference type="InterPro" id="IPR012334">
    <property type="entry name" value="Pectin_lyas_fold"/>
</dbReference>
<name>A0A518DZ84_9BACT</name>
<dbReference type="NCBIfam" id="TIGR03804">
    <property type="entry name" value="para_beta_helix"/>
    <property type="match status" value="1"/>
</dbReference>
<gene>
    <name evidence="2" type="ORF">Pla8534_50020</name>
</gene>
<evidence type="ECO:0000259" key="1">
    <source>
        <dbReference type="Pfam" id="PF13229"/>
    </source>
</evidence>
<evidence type="ECO:0000313" key="2">
    <source>
        <dbReference type="EMBL" id="QDU97157.1"/>
    </source>
</evidence>
<dbReference type="InterPro" id="IPR039448">
    <property type="entry name" value="Beta_helix"/>
</dbReference>
<reference evidence="2 3" key="1">
    <citation type="submission" date="2019-02" db="EMBL/GenBank/DDBJ databases">
        <title>Deep-cultivation of Planctomycetes and their phenomic and genomic characterization uncovers novel biology.</title>
        <authorList>
            <person name="Wiegand S."/>
            <person name="Jogler M."/>
            <person name="Boedeker C."/>
            <person name="Pinto D."/>
            <person name="Vollmers J."/>
            <person name="Rivas-Marin E."/>
            <person name="Kohn T."/>
            <person name="Peeters S.H."/>
            <person name="Heuer A."/>
            <person name="Rast P."/>
            <person name="Oberbeckmann S."/>
            <person name="Bunk B."/>
            <person name="Jeske O."/>
            <person name="Meyerdierks A."/>
            <person name="Storesund J.E."/>
            <person name="Kallscheuer N."/>
            <person name="Luecker S."/>
            <person name="Lage O.M."/>
            <person name="Pohl T."/>
            <person name="Merkel B.J."/>
            <person name="Hornburger P."/>
            <person name="Mueller R.-W."/>
            <person name="Bruemmer F."/>
            <person name="Labrenz M."/>
            <person name="Spormann A.M."/>
            <person name="Op den Camp H."/>
            <person name="Overmann J."/>
            <person name="Amann R."/>
            <person name="Jetten M.S.M."/>
            <person name="Mascher T."/>
            <person name="Medema M.H."/>
            <person name="Devos D.P."/>
            <person name="Kaster A.-K."/>
            <person name="Ovreas L."/>
            <person name="Rohde M."/>
            <person name="Galperin M.Y."/>
            <person name="Jogler C."/>
        </authorList>
    </citation>
    <scope>NUCLEOTIDE SEQUENCE [LARGE SCALE GENOMIC DNA]</scope>
    <source>
        <strain evidence="2 3">Pla85_3_4</strain>
    </source>
</reference>
<dbReference type="Proteomes" id="UP000317648">
    <property type="component" value="Chromosome"/>
</dbReference>
<dbReference type="SMART" id="SM00710">
    <property type="entry name" value="PbH1"/>
    <property type="match status" value="10"/>
</dbReference>
<keyword evidence="3" id="KW-1185">Reference proteome</keyword>
<dbReference type="KEGG" id="lcre:Pla8534_50020"/>
<dbReference type="Pfam" id="PF13229">
    <property type="entry name" value="Beta_helix"/>
    <property type="match status" value="1"/>
</dbReference>
<dbReference type="InterPro" id="IPR011050">
    <property type="entry name" value="Pectin_lyase_fold/virulence"/>
</dbReference>